<proteinExistence type="predicted"/>
<keyword evidence="2" id="KW-0472">Membrane</keyword>
<dbReference type="Gene3D" id="1.25.40.10">
    <property type="entry name" value="Tetratricopeptide repeat domain"/>
    <property type="match status" value="1"/>
</dbReference>
<evidence type="ECO:0000259" key="4">
    <source>
        <dbReference type="Pfam" id="PF08308"/>
    </source>
</evidence>
<dbReference type="AlphaFoldDB" id="A0A0K1ED67"/>
<keyword evidence="3" id="KW-0732">Signal</keyword>
<sequence>MSRAVRFGSSFVSPSGRRIATAMLVGGCTGFALASAAAAEPPQQVATPASGAPASGPPARRSASVEVLLQRGAKARDAGRWAEAVEAFGAAWKQVPSPERRSEIAGELGVCEVVLGRYRDAAEHLHVALEGSGELTPVERRRFELAQVRAEREVATVAISSSPITAEVFVDGRSLGAPRPTYLVFLDPGRHALRASLPGHRDALATVTARAGATLDLGLALRPLPPEATATPSLPRVGATCPPEQEATGATAAVARIVGYSAAGVSLALGAGLAFGAASLQGTLVERSSALGLHGCSGREPSEACKALSQLAEARDRLAGGAMIGFVAAGTLGAAALASTWWTPWGGRASRQAVQVLPAVSPTQAGAAAMGRW</sequence>
<organism evidence="5 6">
    <name type="scientific">Chondromyces crocatus</name>
    <dbReference type="NCBI Taxonomy" id="52"/>
    <lineage>
        <taxon>Bacteria</taxon>
        <taxon>Pseudomonadati</taxon>
        <taxon>Myxococcota</taxon>
        <taxon>Polyangia</taxon>
        <taxon>Polyangiales</taxon>
        <taxon>Polyangiaceae</taxon>
        <taxon>Chondromyces</taxon>
    </lineage>
</organism>
<dbReference type="InterPro" id="IPR011990">
    <property type="entry name" value="TPR-like_helical_dom_sf"/>
</dbReference>
<keyword evidence="2" id="KW-1133">Transmembrane helix</keyword>
<reference evidence="5 6" key="1">
    <citation type="submission" date="2015-07" db="EMBL/GenBank/DDBJ databases">
        <title>Genome analysis of myxobacterium Chondromyces crocatus Cm c5 reveals a high potential for natural compound synthesis and the genetic basis for the loss of fruiting body formation.</title>
        <authorList>
            <person name="Zaburannyi N."/>
            <person name="Bunk B."/>
            <person name="Maier J."/>
            <person name="Overmann J."/>
            <person name="Mueller R."/>
        </authorList>
    </citation>
    <scope>NUCLEOTIDE SEQUENCE [LARGE SCALE GENOMIC DNA]</scope>
    <source>
        <strain evidence="5 6">Cm c5</strain>
    </source>
</reference>
<dbReference type="EMBL" id="CP012159">
    <property type="protein sequence ID" value="AKT38789.1"/>
    <property type="molecule type" value="Genomic_DNA"/>
</dbReference>
<feature type="transmembrane region" description="Helical" evidence="2">
    <location>
        <begin position="318"/>
        <end position="342"/>
    </location>
</feature>
<feature type="signal peptide" evidence="3">
    <location>
        <begin position="1"/>
        <end position="34"/>
    </location>
</feature>
<keyword evidence="6" id="KW-1185">Reference proteome</keyword>
<evidence type="ECO:0000256" key="2">
    <source>
        <dbReference type="SAM" id="Phobius"/>
    </source>
</evidence>
<dbReference type="Proteomes" id="UP000067626">
    <property type="component" value="Chromosome"/>
</dbReference>
<accession>A0A0K1ED67</accession>
<dbReference type="InterPro" id="IPR013229">
    <property type="entry name" value="PEGA"/>
</dbReference>
<feature type="chain" id="PRO_5005459232" description="PEGA domain-containing protein" evidence="3">
    <location>
        <begin position="35"/>
        <end position="373"/>
    </location>
</feature>
<dbReference type="Pfam" id="PF08308">
    <property type="entry name" value="PEGA"/>
    <property type="match status" value="1"/>
</dbReference>
<feature type="domain" description="PEGA" evidence="4">
    <location>
        <begin position="156"/>
        <end position="223"/>
    </location>
</feature>
<evidence type="ECO:0000256" key="1">
    <source>
        <dbReference type="SAM" id="MobiDB-lite"/>
    </source>
</evidence>
<evidence type="ECO:0000313" key="5">
    <source>
        <dbReference type="EMBL" id="AKT38789.1"/>
    </source>
</evidence>
<protein>
    <recommendedName>
        <fullName evidence="4">PEGA domain-containing protein</fullName>
    </recommendedName>
</protein>
<name>A0A0K1ED67_CHOCO</name>
<evidence type="ECO:0000313" key="6">
    <source>
        <dbReference type="Proteomes" id="UP000067626"/>
    </source>
</evidence>
<gene>
    <name evidence="5" type="ORF">CMC5_029350</name>
</gene>
<evidence type="ECO:0000256" key="3">
    <source>
        <dbReference type="SAM" id="SignalP"/>
    </source>
</evidence>
<dbReference type="SUPFAM" id="SSF48452">
    <property type="entry name" value="TPR-like"/>
    <property type="match status" value="1"/>
</dbReference>
<dbReference type="KEGG" id="ccro:CMC5_029350"/>
<dbReference type="STRING" id="52.CMC5_029350"/>
<keyword evidence="2" id="KW-0812">Transmembrane</keyword>
<feature type="region of interest" description="Disordered" evidence="1">
    <location>
        <begin position="44"/>
        <end position="63"/>
    </location>
</feature>